<dbReference type="EMBL" id="AP018907">
    <property type="protein sequence ID" value="BBF93824.1"/>
    <property type="molecule type" value="Genomic_DNA"/>
</dbReference>
<organism evidence="2 3">
    <name type="scientific">Blastochloris tepida</name>
    <dbReference type="NCBI Taxonomy" id="2233851"/>
    <lineage>
        <taxon>Bacteria</taxon>
        <taxon>Pseudomonadati</taxon>
        <taxon>Pseudomonadota</taxon>
        <taxon>Alphaproteobacteria</taxon>
        <taxon>Hyphomicrobiales</taxon>
        <taxon>Blastochloridaceae</taxon>
        <taxon>Blastochloris</taxon>
    </lineage>
</organism>
<proteinExistence type="predicted"/>
<keyword evidence="3" id="KW-1185">Reference proteome</keyword>
<dbReference type="InterPro" id="IPR009506">
    <property type="entry name" value="YjiS-like"/>
</dbReference>
<evidence type="ECO:0000313" key="2">
    <source>
        <dbReference type="EMBL" id="BBF93824.1"/>
    </source>
</evidence>
<dbReference type="RefSeq" id="WP_160140602.1">
    <property type="nucleotide sequence ID" value="NZ_AP018907.1"/>
</dbReference>
<dbReference type="KEGG" id="blag:BLTE_25090"/>
<accession>A0A348G2P1</accession>
<dbReference type="OrthoDB" id="7998972at2"/>
<protein>
    <recommendedName>
        <fullName evidence="1">YjiS-like domain-containing protein</fullName>
    </recommendedName>
</protein>
<evidence type="ECO:0000259" key="1">
    <source>
        <dbReference type="Pfam" id="PF06568"/>
    </source>
</evidence>
<dbReference type="AlphaFoldDB" id="A0A348G2P1"/>
<feature type="domain" description="YjiS-like" evidence="1">
    <location>
        <begin position="35"/>
        <end position="67"/>
    </location>
</feature>
<gene>
    <name evidence="2" type="ORF">BLTE_25090</name>
</gene>
<sequence>MTIACAPSSARTSKALVGKAVAGTIVRTLAWPFVTLGRAIEARRQIAQMAQLSDYMLKDIGLQRQDLQDAASLSPFTDPTRLLVSRVVERRAARFLSRERKKN</sequence>
<dbReference type="Proteomes" id="UP000266934">
    <property type="component" value="Chromosome"/>
</dbReference>
<evidence type="ECO:0000313" key="3">
    <source>
        <dbReference type="Proteomes" id="UP000266934"/>
    </source>
</evidence>
<dbReference type="Pfam" id="PF06568">
    <property type="entry name" value="YjiS-like"/>
    <property type="match status" value="1"/>
</dbReference>
<name>A0A348G2P1_9HYPH</name>
<reference evidence="2 3" key="1">
    <citation type="submission" date="2018-08" db="EMBL/GenBank/DDBJ databases">
        <title>Complete genome sequencing of Blastochloris tepida GI.</title>
        <authorList>
            <person name="Tsukatani Y."/>
            <person name="Mori H."/>
        </authorList>
    </citation>
    <scope>NUCLEOTIDE SEQUENCE [LARGE SCALE GENOMIC DNA]</scope>
    <source>
        <strain evidence="2 3">GI</strain>
    </source>
</reference>